<organism evidence="1 2">
    <name type="scientific">Aphis craccivora</name>
    <name type="common">Cowpea aphid</name>
    <dbReference type="NCBI Taxonomy" id="307492"/>
    <lineage>
        <taxon>Eukaryota</taxon>
        <taxon>Metazoa</taxon>
        <taxon>Ecdysozoa</taxon>
        <taxon>Arthropoda</taxon>
        <taxon>Hexapoda</taxon>
        <taxon>Insecta</taxon>
        <taxon>Pterygota</taxon>
        <taxon>Neoptera</taxon>
        <taxon>Paraneoptera</taxon>
        <taxon>Hemiptera</taxon>
        <taxon>Sternorrhyncha</taxon>
        <taxon>Aphidomorpha</taxon>
        <taxon>Aphidoidea</taxon>
        <taxon>Aphididae</taxon>
        <taxon>Aphidini</taxon>
        <taxon>Aphis</taxon>
        <taxon>Aphis</taxon>
    </lineage>
</organism>
<dbReference type="Proteomes" id="UP000478052">
    <property type="component" value="Unassembled WGS sequence"/>
</dbReference>
<feature type="non-terminal residue" evidence="1">
    <location>
        <position position="1"/>
    </location>
</feature>
<proteinExistence type="predicted"/>
<name>A0A6G0VMC3_APHCR</name>
<dbReference type="AlphaFoldDB" id="A0A6G0VMC3"/>
<sequence>AKIDAPRLLERISLRVPTANTRSTDFFHIPTSRSNFLANDPLVRAMRNLNNNNFDIWP</sequence>
<reference evidence="1 2" key="1">
    <citation type="submission" date="2019-08" db="EMBL/GenBank/DDBJ databases">
        <title>Whole genome of Aphis craccivora.</title>
        <authorList>
            <person name="Voronova N.V."/>
            <person name="Shulinski R.S."/>
            <person name="Bandarenka Y.V."/>
            <person name="Zhorov D.G."/>
            <person name="Warner D."/>
        </authorList>
    </citation>
    <scope>NUCLEOTIDE SEQUENCE [LARGE SCALE GENOMIC DNA]</scope>
    <source>
        <strain evidence="1">180601</strain>
        <tissue evidence="1">Whole Body</tissue>
    </source>
</reference>
<comment type="caution">
    <text evidence="1">The sequence shown here is derived from an EMBL/GenBank/DDBJ whole genome shotgun (WGS) entry which is preliminary data.</text>
</comment>
<evidence type="ECO:0000313" key="1">
    <source>
        <dbReference type="EMBL" id="KAF0701776.1"/>
    </source>
</evidence>
<dbReference type="EMBL" id="VUJU01014582">
    <property type="protein sequence ID" value="KAF0701776.1"/>
    <property type="molecule type" value="Genomic_DNA"/>
</dbReference>
<protein>
    <submittedName>
        <fullName evidence="1">Uncharacterized protein</fullName>
    </submittedName>
</protein>
<accession>A0A6G0VMC3</accession>
<evidence type="ECO:0000313" key="2">
    <source>
        <dbReference type="Proteomes" id="UP000478052"/>
    </source>
</evidence>
<keyword evidence="2" id="KW-1185">Reference proteome</keyword>
<gene>
    <name evidence="1" type="ORF">FWK35_00038400</name>
</gene>